<dbReference type="EMBL" id="JAFNEN010000026">
    <property type="protein sequence ID" value="KAG8199612.1"/>
    <property type="molecule type" value="Genomic_DNA"/>
</dbReference>
<name>A0AAV6VSE8_9ARAC</name>
<gene>
    <name evidence="1" type="ORF">JTE90_009448</name>
</gene>
<dbReference type="Proteomes" id="UP000827092">
    <property type="component" value="Unassembled WGS sequence"/>
</dbReference>
<evidence type="ECO:0000313" key="2">
    <source>
        <dbReference type="Proteomes" id="UP000827092"/>
    </source>
</evidence>
<dbReference type="AlphaFoldDB" id="A0AAV6VSE8"/>
<organism evidence="1 2">
    <name type="scientific">Oedothorax gibbosus</name>
    <dbReference type="NCBI Taxonomy" id="931172"/>
    <lineage>
        <taxon>Eukaryota</taxon>
        <taxon>Metazoa</taxon>
        <taxon>Ecdysozoa</taxon>
        <taxon>Arthropoda</taxon>
        <taxon>Chelicerata</taxon>
        <taxon>Arachnida</taxon>
        <taxon>Araneae</taxon>
        <taxon>Araneomorphae</taxon>
        <taxon>Entelegynae</taxon>
        <taxon>Araneoidea</taxon>
        <taxon>Linyphiidae</taxon>
        <taxon>Erigoninae</taxon>
        <taxon>Oedothorax</taxon>
    </lineage>
</organism>
<comment type="caution">
    <text evidence="1">The sequence shown here is derived from an EMBL/GenBank/DDBJ whole genome shotgun (WGS) entry which is preliminary data.</text>
</comment>
<protein>
    <submittedName>
        <fullName evidence="1">Uncharacterized protein</fullName>
    </submittedName>
</protein>
<keyword evidence="2" id="KW-1185">Reference proteome</keyword>
<proteinExistence type="predicted"/>
<evidence type="ECO:0000313" key="1">
    <source>
        <dbReference type="EMBL" id="KAG8199612.1"/>
    </source>
</evidence>
<reference evidence="1 2" key="1">
    <citation type="journal article" date="2022" name="Nat. Ecol. Evol.">
        <title>A masculinizing supergene underlies an exaggerated male reproductive morph in a spider.</title>
        <authorList>
            <person name="Hendrickx F."/>
            <person name="De Corte Z."/>
            <person name="Sonet G."/>
            <person name="Van Belleghem S.M."/>
            <person name="Kostlbacher S."/>
            <person name="Vangestel C."/>
        </authorList>
    </citation>
    <scope>NUCLEOTIDE SEQUENCE [LARGE SCALE GENOMIC DNA]</scope>
    <source>
        <strain evidence="1">W744_W776</strain>
    </source>
</reference>
<sequence length="70" mass="8192">MCVCVSKYRSIVLFEVFRLSFIEIFKNTEAGTLKVLLLKFLLSLCYVLEQKETFWPSAKCTFVHIVLIKL</sequence>
<accession>A0AAV6VSE8</accession>